<name>A0A538SJI3_UNCEI</name>
<gene>
    <name evidence="2" type="ORF">E6K71_00295</name>
</gene>
<dbReference type="PIRSF" id="PIRSF001439">
    <property type="entry name" value="CryM"/>
    <property type="match status" value="1"/>
</dbReference>
<dbReference type="EMBL" id="VBOR01000007">
    <property type="protein sequence ID" value="TMQ51522.1"/>
    <property type="molecule type" value="Genomic_DNA"/>
</dbReference>
<dbReference type="GO" id="GO:0016491">
    <property type="term" value="F:oxidoreductase activity"/>
    <property type="evidence" value="ECO:0007669"/>
    <property type="project" value="UniProtKB-ARBA"/>
</dbReference>
<dbReference type="Pfam" id="PF02423">
    <property type="entry name" value="OCD_Mu_crystall"/>
    <property type="match status" value="1"/>
</dbReference>
<dbReference type="Gene3D" id="3.30.1780.10">
    <property type="entry name" value="ornithine cyclodeaminase, domain 1"/>
    <property type="match status" value="1"/>
</dbReference>
<proteinExistence type="inferred from homology"/>
<evidence type="ECO:0000313" key="3">
    <source>
        <dbReference type="Proteomes" id="UP000316292"/>
    </source>
</evidence>
<dbReference type="InterPro" id="IPR036291">
    <property type="entry name" value="NAD(P)-bd_dom_sf"/>
</dbReference>
<reference evidence="2 3" key="1">
    <citation type="journal article" date="2019" name="Nat. Microbiol.">
        <title>Mediterranean grassland soil C-N compound turnover is dependent on rainfall and depth, and is mediated by genomically divergent microorganisms.</title>
        <authorList>
            <person name="Diamond S."/>
            <person name="Andeer P.F."/>
            <person name="Li Z."/>
            <person name="Crits-Christoph A."/>
            <person name="Burstein D."/>
            <person name="Anantharaman K."/>
            <person name="Lane K.R."/>
            <person name="Thomas B.C."/>
            <person name="Pan C."/>
            <person name="Northen T.R."/>
            <person name="Banfield J.F."/>
        </authorList>
    </citation>
    <scope>NUCLEOTIDE SEQUENCE [LARGE SCALE GENOMIC DNA]</scope>
    <source>
        <strain evidence="2">WS_1</strain>
    </source>
</reference>
<dbReference type="PANTHER" id="PTHR13812">
    <property type="entry name" value="KETIMINE REDUCTASE MU-CRYSTALLIN"/>
    <property type="match status" value="1"/>
</dbReference>
<dbReference type="GO" id="GO:0019752">
    <property type="term" value="P:carboxylic acid metabolic process"/>
    <property type="evidence" value="ECO:0007669"/>
    <property type="project" value="UniProtKB-ARBA"/>
</dbReference>
<comment type="caution">
    <text evidence="2">The sequence shown here is derived from an EMBL/GenBank/DDBJ whole genome shotgun (WGS) entry which is preliminary data.</text>
</comment>
<dbReference type="InterPro" id="IPR023401">
    <property type="entry name" value="ODC_N"/>
</dbReference>
<dbReference type="FunFam" id="3.40.50.720:FF:000311">
    <property type="entry name" value="Ornithine cyclodeaminase"/>
    <property type="match status" value="1"/>
</dbReference>
<evidence type="ECO:0000256" key="1">
    <source>
        <dbReference type="ARBA" id="ARBA00008903"/>
    </source>
</evidence>
<sequence length="328" mass="34723">MDLLLLSEKEIRDLVGPAEALPVVRDAFVRLARGEAILPGVIHLDIPNSGAEAHVKGAHLRGSRFFTIKVASGSYANPDRGLSVGSGIVLVFDSITGFPRAVLFDNGYLTDLRTGAAGALAADLLANREVHRVGIVGVGTQARYQLAALLGVRTPERVIAFGRSEAKATAFAQEMEKLHRIRVLPAKTVEQAVRGSDVVITVTPSREPVVRAEWIGPGTHVTAVGADGPDKQELEVEVLKKADKVVADRLDQCVRFGEIHHAVEAGVLRPADVYAELGEIAAGLKRGRTSAQEIIVADLTGVGVQDAAVAELVVTAATRHGIGKAFDI</sequence>
<dbReference type="Proteomes" id="UP000316292">
    <property type="component" value="Unassembled WGS sequence"/>
</dbReference>
<comment type="similarity">
    <text evidence="1">Belongs to the ornithine cyclodeaminase/mu-crystallin family.</text>
</comment>
<dbReference type="PANTHER" id="PTHR13812:SF19">
    <property type="entry name" value="KETIMINE REDUCTASE MU-CRYSTALLIN"/>
    <property type="match status" value="1"/>
</dbReference>
<dbReference type="SUPFAM" id="SSF51735">
    <property type="entry name" value="NAD(P)-binding Rossmann-fold domains"/>
    <property type="match status" value="1"/>
</dbReference>
<accession>A0A538SJI3</accession>
<dbReference type="Gene3D" id="3.40.50.720">
    <property type="entry name" value="NAD(P)-binding Rossmann-like Domain"/>
    <property type="match status" value="1"/>
</dbReference>
<organism evidence="2 3">
    <name type="scientific">Eiseniibacteriota bacterium</name>
    <dbReference type="NCBI Taxonomy" id="2212470"/>
    <lineage>
        <taxon>Bacteria</taxon>
        <taxon>Candidatus Eiseniibacteriota</taxon>
    </lineage>
</organism>
<evidence type="ECO:0000313" key="2">
    <source>
        <dbReference type="EMBL" id="TMQ51522.1"/>
    </source>
</evidence>
<dbReference type="InterPro" id="IPR003462">
    <property type="entry name" value="ODC_Mu_crystall"/>
</dbReference>
<protein>
    <submittedName>
        <fullName evidence="2">Ornithine cyclodeaminase family protein</fullName>
    </submittedName>
</protein>
<dbReference type="GO" id="GO:0005737">
    <property type="term" value="C:cytoplasm"/>
    <property type="evidence" value="ECO:0007669"/>
    <property type="project" value="TreeGrafter"/>
</dbReference>
<dbReference type="AlphaFoldDB" id="A0A538SJI3"/>